<accession>A0A8H5IFQ9</accession>
<name>A0A8H5IFQ9_9HYPO</name>
<evidence type="ECO:0000313" key="4">
    <source>
        <dbReference type="Proteomes" id="UP000582016"/>
    </source>
</evidence>
<sequence length="631" mass="71868">MRLLFRDEAGEYRIGRELADEALPEYAILSHTWLLDASEEVSLQDLTHWIARTKAEGYSKIQFCGEQAAKEGLDYFWLDTCCIDQHSSAAAKCYVYIWDISINKEGYIKADQNPPRGLWEKSFRNSRWFTRGWTLQELLAPKSVEFFSKEGLRLGDKSSLESLIFEITTIPATALQGHNLLSFSVEERLRWTANRQTKRKEDRAYCLLGIFGVSMTHRYGEGDEAFERLRRKIGNKSHLLSKLPIAKEAAFNSLHSQHEPICLKDTRADLIKHIQEWAQSNDNNKCVFWLNGLAGTGKSTIVRTIARIFYDQGRLGGSFFFSKGGGEISKASKLATTLAGQLAAAMSEPRRYICEAIGNREDIIQQSFRDQWKQLIIDPLSKISTHSAESPILLVIDALDECDDESDIRSIIRILATASGLNNLKLRILITSRPETPIRHGFNKMMESEREVFILQEISPDVVNQDLRTFFNDQFKKLREERELDDDDWPDSRSIGRLVENASGLFIWAATACRFICEGRRFPTVKKRLESLCYGSSSGEGPQKKLDEIYTAVLQDFVQGVSTGEREEMYEILRRVLGAVSILYSPLPMESLYRLLGIDLGDVKDTLNGLHTIFYIPRNNSGQEPRAVRLC</sequence>
<organism evidence="3 4">
    <name type="scientific">Fusarium phyllophilum</name>
    <dbReference type="NCBI Taxonomy" id="47803"/>
    <lineage>
        <taxon>Eukaryota</taxon>
        <taxon>Fungi</taxon>
        <taxon>Dikarya</taxon>
        <taxon>Ascomycota</taxon>
        <taxon>Pezizomycotina</taxon>
        <taxon>Sordariomycetes</taxon>
        <taxon>Hypocreomycetidae</taxon>
        <taxon>Hypocreales</taxon>
        <taxon>Nectriaceae</taxon>
        <taxon>Fusarium</taxon>
        <taxon>Fusarium fujikuroi species complex</taxon>
    </lineage>
</organism>
<evidence type="ECO:0000313" key="3">
    <source>
        <dbReference type="EMBL" id="KAF5536443.1"/>
    </source>
</evidence>
<dbReference type="Proteomes" id="UP000582016">
    <property type="component" value="Unassembled WGS sequence"/>
</dbReference>
<dbReference type="InterPro" id="IPR056884">
    <property type="entry name" value="NPHP3-like_N"/>
</dbReference>
<gene>
    <name evidence="3" type="ORF">FPHYL_12975</name>
</gene>
<keyword evidence="1" id="KW-0677">Repeat</keyword>
<reference evidence="3 4" key="1">
    <citation type="submission" date="2020-05" db="EMBL/GenBank/DDBJ databases">
        <title>Identification and distribution of gene clusters putatively required for synthesis of sphingolipid metabolism inhibitors in phylogenetically diverse species of the filamentous fungus Fusarium.</title>
        <authorList>
            <person name="Kim H.-S."/>
            <person name="Busman M."/>
            <person name="Brown D.W."/>
            <person name="Divon H."/>
            <person name="Uhlig S."/>
            <person name="Proctor R.H."/>
        </authorList>
    </citation>
    <scope>NUCLEOTIDE SEQUENCE [LARGE SCALE GENOMIC DNA]</scope>
    <source>
        <strain evidence="3 4">NRRL 13617</strain>
    </source>
</reference>
<protein>
    <submittedName>
        <fullName evidence="3">Vegetative incompatibility het-E-1</fullName>
    </submittedName>
</protein>
<dbReference type="OrthoDB" id="674604at2759"/>
<dbReference type="PANTHER" id="PTHR10622:SF13">
    <property type="entry name" value="NACHT DOMAIN-CONTAINING PROTEIN"/>
    <property type="match status" value="1"/>
</dbReference>
<dbReference type="Gene3D" id="3.40.50.300">
    <property type="entry name" value="P-loop containing nucleotide triphosphate hydrolases"/>
    <property type="match status" value="1"/>
</dbReference>
<dbReference type="PANTHER" id="PTHR10622">
    <property type="entry name" value="HET DOMAIN-CONTAINING PROTEIN"/>
    <property type="match status" value="1"/>
</dbReference>
<keyword evidence="4" id="KW-1185">Reference proteome</keyword>
<dbReference type="AlphaFoldDB" id="A0A8H5IFQ9"/>
<comment type="caution">
    <text evidence="3">The sequence shown here is derived from an EMBL/GenBank/DDBJ whole genome shotgun (WGS) entry which is preliminary data.</text>
</comment>
<dbReference type="SUPFAM" id="SSF52540">
    <property type="entry name" value="P-loop containing nucleoside triphosphate hydrolases"/>
    <property type="match status" value="1"/>
</dbReference>
<dbReference type="Pfam" id="PF24883">
    <property type="entry name" value="NPHP3_N"/>
    <property type="match status" value="1"/>
</dbReference>
<dbReference type="EMBL" id="JAAOAQ010000709">
    <property type="protein sequence ID" value="KAF5536443.1"/>
    <property type="molecule type" value="Genomic_DNA"/>
</dbReference>
<dbReference type="InterPro" id="IPR027417">
    <property type="entry name" value="P-loop_NTPase"/>
</dbReference>
<proteinExistence type="predicted"/>
<feature type="domain" description="Nephrocystin 3-like N-terminal" evidence="2">
    <location>
        <begin position="273"/>
        <end position="433"/>
    </location>
</feature>
<evidence type="ECO:0000259" key="2">
    <source>
        <dbReference type="Pfam" id="PF24883"/>
    </source>
</evidence>
<evidence type="ECO:0000256" key="1">
    <source>
        <dbReference type="ARBA" id="ARBA00022737"/>
    </source>
</evidence>